<dbReference type="PANTHER" id="PTHR37422">
    <property type="entry name" value="TEICHURONIC ACID BIOSYNTHESIS PROTEIN TUAE"/>
    <property type="match status" value="1"/>
</dbReference>
<organism evidence="7 8">
    <name type="scientific">Gaetbulibacter aestuarii</name>
    <dbReference type="NCBI Taxonomy" id="1502358"/>
    <lineage>
        <taxon>Bacteria</taxon>
        <taxon>Pseudomonadati</taxon>
        <taxon>Bacteroidota</taxon>
        <taxon>Flavobacteriia</taxon>
        <taxon>Flavobacteriales</taxon>
        <taxon>Flavobacteriaceae</taxon>
        <taxon>Gaetbulibacter</taxon>
    </lineage>
</organism>
<feature type="transmembrane region" description="Helical" evidence="5">
    <location>
        <begin position="119"/>
        <end position="140"/>
    </location>
</feature>
<feature type="transmembrane region" description="Helical" evidence="5">
    <location>
        <begin position="264"/>
        <end position="286"/>
    </location>
</feature>
<evidence type="ECO:0000259" key="6">
    <source>
        <dbReference type="Pfam" id="PF04932"/>
    </source>
</evidence>
<feature type="transmembrane region" description="Helical" evidence="5">
    <location>
        <begin position="191"/>
        <end position="224"/>
    </location>
</feature>
<accession>A0ABW7MUS1</accession>
<feature type="transmembrane region" description="Helical" evidence="5">
    <location>
        <begin position="12"/>
        <end position="28"/>
    </location>
</feature>
<keyword evidence="2 5" id="KW-0812">Transmembrane</keyword>
<gene>
    <name evidence="7" type="ORF">V8G58_01420</name>
</gene>
<comment type="subcellular location">
    <subcellularLocation>
        <location evidence="1">Membrane</location>
        <topology evidence="1">Multi-pass membrane protein</topology>
    </subcellularLocation>
</comment>
<keyword evidence="4 5" id="KW-0472">Membrane</keyword>
<evidence type="ECO:0000256" key="5">
    <source>
        <dbReference type="SAM" id="Phobius"/>
    </source>
</evidence>
<dbReference type="Pfam" id="PF04932">
    <property type="entry name" value="Wzy_C"/>
    <property type="match status" value="1"/>
</dbReference>
<dbReference type="Proteomes" id="UP001610100">
    <property type="component" value="Unassembled WGS sequence"/>
</dbReference>
<feature type="transmembrane region" description="Helical" evidence="5">
    <location>
        <begin position="360"/>
        <end position="379"/>
    </location>
</feature>
<feature type="transmembrane region" description="Helical" evidence="5">
    <location>
        <begin position="329"/>
        <end position="353"/>
    </location>
</feature>
<keyword evidence="8" id="KW-1185">Reference proteome</keyword>
<feature type="transmembrane region" description="Helical" evidence="5">
    <location>
        <begin position="34"/>
        <end position="49"/>
    </location>
</feature>
<dbReference type="InterPro" id="IPR051533">
    <property type="entry name" value="WaaL-like"/>
</dbReference>
<feature type="transmembrane region" description="Helical" evidence="5">
    <location>
        <begin position="230"/>
        <end position="252"/>
    </location>
</feature>
<evidence type="ECO:0000256" key="3">
    <source>
        <dbReference type="ARBA" id="ARBA00022989"/>
    </source>
</evidence>
<sequence>MILLRNNNKLRQSILLLFNCCLVFSIPFETIYSNVALIISTLGLFLFSDKNHLILLLRNKAYLFLVSNCLVFLLGLIYIDMSFFVVYEARIGKTILLLLLPVLIFTLTELKNEEVENNILLSLVYSVLFGLFLIFILAIIRNPNNQFIFNYGDLTKYIGGIHPAYFSLFCAMAFFIVLEKFINHIELKVKILCFLILMILFGAILIINARTPIVAFFVCLLIYFILKIKSLKLVLMIFIGLSSVIITLYLTFSQSQINLFKERLFNNLYFSFLLRTEIWNCSWSVFKNFGSPWFGVGSGNVQPLLNECYKQNFLTRPYFLNYNVHNEHFLVLVRNGLVGFFFWINMFVYGLYISVKRKNVLGILFLLLFFISCMTEVYLQRIWGVLFFGIFYSYFIVNGEFRYKESR</sequence>
<feature type="transmembrane region" description="Helical" evidence="5">
    <location>
        <begin position="385"/>
        <end position="403"/>
    </location>
</feature>
<feature type="transmembrane region" description="Helical" evidence="5">
    <location>
        <begin position="160"/>
        <end position="179"/>
    </location>
</feature>
<keyword evidence="3 5" id="KW-1133">Transmembrane helix</keyword>
<feature type="transmembrane region" description="Helical" evidence="5">
    <location>
        <begin position="91"/>
        <end position="107"/>
    </location>
</feature>
<evidence type="ECO:0000256" key="4">
    <source>
        <dbReference type="ARBA" id="ARBA00023136"/>
    </source>
</evidence>
<feature type="domain" description="O-antigen ligase-related" evidence="6">
    <location>
        <begin position="196"/>
        <end position="344"/>
    </location>
</feature>
<dbReference type="PANTHER" id="PTHR37422:SF13">
    <property type="entry name" value="LIPOPOLYSACCHARIDE BIOSYNTHESIS PROTEIN PA4999-RELATED"/>
    <property type="match status" value="1"/>
</dbReference>
<reference evidence="7 8" key="1">
    <citation type="submission" date="2024-02" db="EMBL/GenBank/DDBJ databases">
        <title>A Gaetbulibacter species isolated from tidal flats and genomic insights of their niches.</title>
        <authorList>
            <person name="Ye Y."/>
        </authorList>
    </citation>
    <scope>NUCLEOTIDE SEQUENCE [LARGE SCALE GENOMIC DNA]</scope>
    <source>
        <strain evidence="7 8">KYW382</strain>
    </source>
</reference>
<evidence type="ECO:0000313" key="7">
    <source>
        <dbReference type="EMBL" id="MFH6770576.1"/>
    </source>
</evidence>
<protein>
    <submittedName>
        <fullName evidence="7">O-antigen ligase family protein</fullName>
    </submittedName>
</protein>
<dbReference type="EMBL" id="JBAWKB010000001">
    <property type="protein sequence ID" value="MFH6770576.1"/>
    <property type="molecule type" value="Genomic_DNA"/>
</dbReference>
<dbReference type="InterPro" id="IPR007016">
    <property type="entry name" value="O-antigen_ligase-rel_domated"/>
</dbReference>
<name>A0ABW7MUS1_9FLAO</name>
<dbReference type="RefSeq" id="WP_344738899.1">
    <property type="nucleotide sequence ID" value="NZ_BAABAY010000001.1"/>
</dbReference>
<evidence type="ECO:0000313" key="8">
    <source>
        <dbReference type="Proteomes" id="UP001610100"/>
    </source>
</evidence>
<keyword evidence="7" id="KW-0436">Ligase</keyword>
<comment type="caution">
    <text evidence="7">The sequence shown here is derived from an EMBL/GenBank/DDBJ whole genome shotgun (WGS) entry which is preliminary data.</text>
</comment>
<dbReference type="GO" id="GO:0016874">
    <property type="term" value="F:ligase activity"/>
    <property type="evidence" value="ECO:0007669"/>
    <property type="project" value="UniProtKB-KW"/>
</dbReference>
<evidence type="ECO:0000256" key="2">
    <source>
        <dbReference type="ARBA" id="ARBA00022692"/>
    </source>
</evidence>
<feature type="transmembrane region" description="Helical" evidence="5">
    <location>
        <begin position="61"/>
        <end position="79"/>
    </location>
</feature>
<proteinExistence type="predicted"/>
<evidence type="ECO:0000256" key="1">
    <source>
        <dbReference type="ARBA" id="ARBA00004141"/>
    </source>
</evidence>